<dbReference type="EMBL" id="BAAAEM010000002">
    <property type="protein sequence ID" value="GAA0470678.1"/>
    <property type="molecule type" value="Genomic_DNA"/>
</dbReference>
<accession>A0ABN1A942</accession>
<dbReference type="RefSeq" id="WP_229956492.1">
    <property type="nucleotide sequence ID" value="NZ_BAAAEM010000002.1"/>
</dbReference>
<keyword evidence="3" id="KW-1185">Reference proteome</keyword>
<feature type="compositionally biased region" description="Acidic residues" evidence="1">
    <location>
        <begin position="50"/>
        <end position="65"/>
    </location>
</feature>
<feature type="region of interest" description="Disordered" evidence="1">
    <location>
        <begin position="22"/>
        <end position="133"/>
    </location>
</feature>
<name>A0ABN1A942_9SPHN</name>
<evidence type="ECO:0000313" key="3">
    <source>
        <dbReference type="Proteomes" id="UP001500713"/>
    </source>
</evidence>
<gene>
    <name evidence="2" type="ORF">GCM10009096_09480</name>
</gene>
<protein>
    <recommendedName>
        <fullName evidence="4">Secreted protein</fullName>
    </recommendedName>
</protein>
<comment type="caution">
    <text evidence="2">The sequence shown here is derived from an EMBL/GenBank/DDBJ whole genome shotgun (WGS) entry which is preliminary data.</text>
</comment>
<evidence type="ECO:0000313" key="2">
    <source>
        <dbReference type="EMBL" id="GAA0470678.1"/>
    </source>
</evidence>
<evidence type="ECO:0000256" key="1">
    <source>
        <dbReference type="SAM" id="MobiDB-lite"/>
    </source>
</evidence>
<reference evidence="2 3" key="1">
    <citation type="journal article" date="2019" name="Int. J. Syst. Evol. Microbiol.">
        <title>The Global Catalogue of Microorganisms (GCM) 10K type strain sequencing project: providing services to taxonomists for standard genome sequencing and annotation.</title>
        <authorList>
            <consortium name="The Broad Institute Genomics Platform"/>
            <consortium name="The Broad Institute Genome Sequencing Center for Infectious Disease"/>
            <person name="Wu L."/>
            <person name="Ma J."/>
        </authorList>
    </citation>
    <scope>NUCLEOTIDE SEQUENCE [LARGE SCALE GENOMIC DNA]</scope>
    <source>
        <strain evidence="2 3">JCM 14162</strain>
    </source>
</reference>
<dbReference type="Proteomes" id="UP001500713">
    <property type="component" value="Unassembled WGS sequence"/>
</dbReference>
<sequence>MIKQALLFVVSTGVLIYFVTPVADDKQNQPTVQEASKPKPATQSTTPDYWGDEGDDDDTENEGEEFVFGQPVVYSEEEEEEEDYQPVPPASSIATNQRTSVRRAAASDSPKSGRLGSKENPIDLTPPGGRQKS</sequence>
<evidence type="ECO:0008006" key="4">
    <source>
        <dbReference type="Google" id="ProtNLM"/>
    </source>
</evidence>
<feature type="compositionally biased region" description="Acidic residues" evidence="1">
    <location>
        <begin position="75"/>
        <end position="84"/>
    </location>
</feature>
<proteinExistence type="predicted"/>
<organism evidence="2 3">
    <name type="scientific">Parasphingorhabdus litoris</name>
    <dbReference type="NCBI Taxonomy" id="394733"/>
    <lineage>
        <taxon>Bacteria</taxon>
        <taxon>Pseudomonadati</taxon>
        <taxon>Pseudomonadota</taxon>
        <taxon>Alphaproteobacteria</taxon>
        <taxon>Sphingomonadales</taxon>
        <taxon>Sphingomonadaceae</taxon>
        <taxon>Parasphingorhabdus</taxon>
    </lineage>
</organism>